<proteinExistence type="predicted"/>
<organism evidence="2 3">
    <name type="scientific">Streptomyces hazeniae</name>
    <dbReference type="NCBI Taxonomy" id="3075538"/>
    <lineage>
        <taxon>Bacteria</taxon>
        <taxon>Bacillati</taxon>
        <taxon>Actinomycetota</taxon>
        <taxon>Actinomycetes</taxon>
        <taxon>Kitasatosporales</taxon>
        <taxon>Streptomycetaceae</taxon>
        <taxon>Streptomyces</taxon>
    </lineage>
</organism>
<accession>A0ABU2NJV4</accession>
<dbReference type="EMBL" id="JAVREQ010000001">
    <property type="protein sequence ID" value="MDT0377270.1"/>
    <property type="molecule type" value="Genomic_DNA"/>
</dbReference>
<evidence type="ECO:0000259" key="1">
    <source>
        <dbReference type="Pfam" id="PF18847"/>
    </source>
</evidence>
<sequence>MQPIPTKQVAAHLRALLKKAFPTTKFSVTCPKGTGAWIDVRWTDGPHERDVRRITAPAQDANWDDAYDTSSTLTVTVDGHEVTGRPVLDGISHNRAISPAVKREAAALWSAAHDGADPARCSMTGPFRCNGQHIDAGWPRNQVEQIATRVLLAHT</sequence>
<dbReference type="RefSeq" id="WP_311671275.1">
    <property type="nucleotide sequence ID" value="NZ_JAVREQ010000001.1"/>
</dbReference>
<reference evidence="3" key="1">
    <citation type="submission" date="2023-07" db="EMBL/GenBank/DDBJ databases">
        <title>30 novel species of actinomycetes from the DSMZ collection.</title>
        <authorList>
            <person name="Nouioui I."/>
        </authorList>
    </citation>
    <scope>NUCLEOTIDE SEQUENCE [LARGE SCALE GENOMIC DNA]</scope>
    <source>
        <strain evidence="3">DSM 42041</strain>
    </source>
</reference>
<dbReference type="InterPro" id="IPR041311">
    <property type="entry name" value="LPD29"/>
</dbReference>
<evidence type="ECO:0000313" key="2">
    <source>
        <dbReference type="EMBL" id="MDT0377270.1"/>
    </source>
</evidence>
<keyword evidence="3" id="KW-1185">Reference proteome</keyword>
<name>A0ABU2NJV4_9ACTN</name>
<comment type="caution">
    <text evidence="2">The sequence shown here is derived from an EMBL/GenBank/DDBJ whole genome shotgun (WGS) entry which is preliminary data.</text>
</comment>
<dbReference type="Pfam" id="PF18847">
    <property type="entry name" value="LPD29"/>
    <property type="match status" value="1"/>
</dbReference>
<protein>
    <submittedName>
        <fullName evidence="2">LPD29 domain-containing protein</fullName>
    </submittedName>
</protein>
<evidence type="ECO:0000313" key="3">
    <source>
        <dbReference type="Proteomes" id="UP001183414"/>
    </source>
</evidence>
<feature type="domain" description="Large polyvalent protein associated" evidence="1">
    <location>
        <begin position="5"/>
        <end position="97"/>
    </location>
</feature>
<gene>
    <name evidence="2" type="ORF">RM572_00575</name>
</gene>
<dbReference type="Proteomes" id="UP001183414">
    <property type="component" value="Unassembled WGS sequence"/>
</dbReference>